<dbReference type="PANTHER" id="PTHR28037">
    <property type="entry name" value="ALCOHOL O-ACETYLTRANSFERASE 1-RELATED"/>
    <property type="match status" value="1"/>
</dbReference>
<evidence type="ECO:0000313" key="2">
    <source>
        <dbReference type="Proteomes" id="UP000501830"/>
    </source>
</evidence>
<dbReference type="PANTHER" id="PTHR28037:SF1">
    <property type="entry name" value="ALCOHOL O-ACETYLTRANSFERASE 1-RELATED"/>
    <property type="match status" value="1"/>
</dbReference>
<dbReference type="AlphaFoldDB" id="A0A6G7WKH7"/>
<protein>
    <submittedName>
        <fullName evidence="1">Alcohol acetyltransferase</fullName>
    </submittedName>
</protein>
<reference evidence="1 2" key="1">
    <citation type="journal article" date="2017" name="Int. J. Syst. Evol. Microbiol.">
        <title>Jeotgalibaca porci sp. nov. and Jeotgalibaca arthritidis sp. nov., isolated from pigs, and emended description of the genus Jeotgalibaca.</title>
        <authorList>
            <person name="Zamora L."/>
            <person name="Perez-Sancho M."/>
            <person name="Dominguez L."/>
            <person name="Fernandez-Garayzabal J.F."/>
            <person name="Vela A.I."/>
        </authorList>
    </citation>
    <scope>NUCLEOTIDE SEQUENCE [LARGE SCALE GENOMIC DNA]</scope>
    <source>
        <strain evidence="1 2">CCUG 69148</strain>
    </source>
</reference>
<name>A0A6G7WKH7_9LACT</name>
<gene>
    <name evidence="1" type="ORF">G7058_09205</name>
</gene>
<sequence>MSNRDSKVFRFSAEVTKTVDPDLLQQALNKVYEDYKLYHSVLRRGVFWYYLEESDLKPTVRLDINPTCEPLYHFDRRDLLFRVVYWKKRISIEVFHVLSDGTGAMWFLQDLLAEYLRLRHPEIETDALLKSTYIHDKSSEDSFFRHFRSKEQRNFNKATQSALEKFGDVSAKAKNLLFPKVETDTKKVYHYKGTYTPDNRPRIVEMEMPVQSIIQLAKREKVSLTLYLTALFMESVRKSAPDFRGNETMAVSVPVNLRQFFPSESARNFFAVTRLEYTYKEDRENTLSEICAEMKEQFDPQLTKEHLQTLLTRLIYYEYHPVGRLVPRPIKDIALKIINYNNNRSLTLAVSNLGRVSFPEIVDPLIKQVYFHTIAVRPQFCAISHNDIFTISFTSPYIETAIYQQFASHLTKEGIPVTVTVNKVTEEELGGVH</sequence>
<dbReference type="Proteomes" id="UP000501830">
    <property type="component" value="Chromosome"/>
</dbReference>
<evidence type="ECO:0000313" key="1">
    <source>
        <dbReference type="EMBL" id="QIK52727.1"/>
    </source>
</evidence>
<dbReference type="EMBL" id="CP049889">
    <property type="protein sequence ID" value="QIK52727.1"/>
    <property type="molecule type" value="Genomic_DNA"/>
</dbReference>
<keyword evidence="2" id="KW-1185">Reference proteome</keyword>
<dbReference type="KEGG" id="jpo:G7058_09205"/>
<accession>A0A6G7WKH7</accession>
<dbReference type="InterPro" id="IPR052058">
    <property type="entry name" value="Alcohol_O-acetyltransferase"/>
</dbReference>
<dbReference type="InterPro" id="IPR010828">
    <property type="entry name" value="Atf2/Sli1-like"/>
</dbReference>
<dbReference type="Pfam" id="PF07247">
    <property type="entry name" value="AATase"/>
    <property type="match status" value="1"/>
</dbReference>
<dbReference type="GO" id="GO:0016740">
    <property type="term" value="F:transferase activity"/>
    <property type="evidence" value="ECO:0007669"/>
    <property type="project" value="UniProtKB-KW"/>
</dbReference>
<keyword evidence="1" id="KW-0808">Transferase</keyword>
<organism evidence="1 2">
    <name type="scientific">Jeotgalibaca porci</name>
    <dbReference type="NCBI Taxonomy" id="1868793"/>
    <lineage>
        <taxon>Bacteria</taxon>
        <taxon>Bacillati</taxon>
        <taxon>Bacillota</taxon>
        <taxon>Bacilli</taxon>
        <taxon>Lactobacillales</taxon>
        <taxon>Carnobacteriaceae</taxon>
        <taxon>Jeotgalibaca</taxon>
    </lineage>
</organism>
<proteinExistence type="predicted"/>